<evidence type="ECO:0000313" key="3">
    <source>
        <dbReference type="Proteomes" id="UP000001591"/>
    </source>
</evidence>
<keyword evidence="1" id="KW-0472">Membrane</keyword>
<name>B6IPZ3_RHOCS</name>
<dbReference type="STRING" id="414684.RC1_0080"/>
<gene>
    <name evidence="2" type="ordered locus">RC1_0080</name>
</gene>
<dbReference type="KEGG" id="rce:RC1_0080"/>
<proteinExistence type="predicted"/>
<dbReference type="InterPro" id="IPR056114">
    <property type="entry name" value="DUF7697"/>
</dbReference>
<feature type="transmembrane region" description="Helical" evidence="1">
    <location>
        <begin position="20"/>
        <end position="38"/>
    </location>
</feature>
<organism evidence="2 3">
    <name type="scientific">Rhodospirillum centenum (strain ATCC 51521 / SW)</name>
    <dbReference type="NCBI Taxonomy" id="414684"/>
    <lineage>
        <taxon>Bacteria</taxon>
        <taxon>Pseudomonadati</taxon>
        <taxon>Pseudomonadota</taxon>
        <taxon>Alphaproteobacteria</taxon>
        <taxon>Rhodospirillales</taxon>
        <taxon>Rhodospirillaceae</taxon>
        <taxon>Rhodospirillum</taxon>
    </lineage>
</organism>
<keyword evidence="1" id="KW-1133">Transmembrane helix</keyword>
<keyword evidence="1" id="KW-0812">Transmembrane</keyword>
<dbReference type="EMBL" id="CP000613">
    <property type="protein sequence ID" value="ACI97529.1"/>
    <property type="molecule type" value="Genomic_DNA"/>
</dbReference>
<reference evidence="2 3" key="1">
    <citation type="journal article" date="2010" name="BMC Genomics">
        <title>Metabolic flexibility revealed in the genome of the cyst-forming alpha-1 proteobacterium Rhodospirillum centenum.</title>
        <authorList>
            <person name="Lu Y.K."/>
            <person name="Marden J."/>
            <person name="Han M."/>
            <person name="Swingley W.D."/>
            <person name="Mastrian S.D."/>
            <person name="Chowdhury S.R."/>
            <person name="Hao J."/>
            <person name="Helmy T."/>
            <person name="Kim S."/>
            <person name="Kurdoglu A.A."/>
            <person name="Matthies H.J."/>
            <person name="Rollo D."/>
            <person name="Stothard P."/>
            <person name="Blankenship R.E."/>
            <person name="Bauer C.E."/>
            <person name="Touchman J.W."/>
        </authorList>
    </citation>
    <scope>NUCLEOTIDE SEQUENCE [LARGE SCALE GENOMIC DNA]</scope>
    <source>
        <strain evidence="3">ATCC 51521 / SW</strain>
    </source>
</reference>
<protein>
    <submittedName>
        <fullName evidence="2">Uncharacterized protein</fullName>
    </submittedName>
</protein>
<dbReference type="Pfam" id="PF24752">
    <property type="entry name" value="DUF7697"/>
    <property type="match status" value="1"/>
</dbReference>
<sequence length="46" mass="4695">MLGFDHAAVLDMAAAQGMPIAAMTILLPAVEVALVDAANAERKQSA</sequence>
<evidence type="ECO:0000256" key="1">
    <source>
        <dbReference type="SAM" id="Phobius"/>
    </source>
</evidence>
<dbReference type="Proteomes" id="UP000001591">
    <property type="component" value="Chromosome"/>
</dbReference>
<accession>B6IPZ3</accession>
<dbReference type="AlphaFoldDB" id="B6IPZ3"/>
<evidence type="ECO:0000313" key="2">
    <source>
        <dbReference type="EMBL" id="ACI97529.1"/>
    </source>
</evidence>
<keyword evidence="3" id="KW-1185">Reference proteome</keyword>
<dbReference type="HOGENOM" id="CLU_3188300_0_0_5"/>